<sequence>MKQIPKLGCACEKPPLNHTDFRSSVLGTDHTNGRNAEVSILQCRLCQRIWIHYLLEWEHFSNSGRWYRGIVSKKERPTITPENTIDYLESLEWYLYGGSFFNSSGMMGEGKINLG</sequence>
<dbReference type="Proteomes" id="UP001225072">
    <property type="component" value="Unassembled WGS sequence"/>
</dbReference>
<comment type="caution">
    <text evidence="1">The sequence shown here is derived from an EMBL/GenBank/DDBJ whole genome shotgun (WGS) entry which is preliminary data.</text>
</comment>
<dbReference type="RefSeq" id="WP_307448804.1">
    <property type="nucleotide sequence ID" value="NZ_JAUTAL010000001.1"/>
</dbReference>
<keyword evidence="2" id="KW-1185">Reference proteome</keyword>
<protein>
    <recommendedName>
        <fullName evidence="3">DUF1062 domain-containing protein</fullName>
    </recommendedName>
</protein>
<reference evidence="1 2" key="1">
    <citation type="submission" date="2023-07" db="EMBL/GenBank/DDBJ databases">
        <title>Functional and genomic diversity of the sorghum phyllosphere microbiome.</title>
        <authorList>
            <person name="Shade A."/>
        </authorList>
    </citation>
    <scope>NUCLEOTIDE SEQUENCE [LARGE SCALE GENOMIC DNA]</scope>
    <source>
        <strain evidence="1 2">SORGH_AS_1064</strain>
    </source>
</reference>
<proteinExistence type="predicted"/>
<organism evidence="1 2">
    <name type="scientific">Chryseobacterium camelliae</name>
    <dbReference type="NCBI Taxonomy" id="1265445"/>
    <lineage>
        <taxon>Bacteria</taxon>
        <taxon>Pseudomonadati</taxon>
        <taxon>Bacteroidota</taxon>
        <taxon>Flavobacteriia</taxon>
        <taxon>Flavobacteriales</taxon>
        <taxon>Weeksellaceae</taxon>
        <taxon>Chryseobacterium group</taxon>
        <taxon>Chryseobacterium</taxon>
    </lineage>
</organism>
<gene>
    <name evidence="1" type="ORF">QE404_001574</name>
</gene>
<evidence type="ECO:0008006" key="3">
    <source>
        <dbReference type="Google" id="ProtNLM"/>
    </source>
</evidence>
<evidence type="ECO:0000313" key="2">
    <source>
        <dbReference type="Proteomes" id="UP001225072"/>
    </source>
</evidence>
<name>A0ABU0TH91_9FLAO</name>
<evidence type="ECO:0000313" key="1">
    <source>
        <dbReference type="EMBL" id="MDQ1096427.1"/>
    </source>
</evidence>
<dbReference type="EMBL" id="JAUTAL010000001">
    <property type="protein sequence ID" value="MDQ1096427.1"/>
    <property type="molecule type" value="Genomic_DNA"/>
</dbReference>
<accession>A0ABU0TH91</accession>